<dbReference type="WBParaSite" id="nRc.2.0.1.t21214-RA">
    <property type="protein sequence ID" value="nRc.2.0.1.t21214-RA"/>
    <property type="gene ID" value="nRc.2.0.1.g21214"/>
</dbReference>
<protein>
    <submittedName>
        <fullName evidence="2">Uncharacterized protein</fullName>
    </submittedName>
</protein>
<reference evidence="2" key="1">
    <citation type="submission" date="2022-11" db="UniProtKB">
        <authorList>
            <consortium name="WormBaseParasite"/>
        </authorList>
    </citation>
    <scope>IDENTIFICATION</scope>
</reference>
<proteinExistence type="predicted"/>
<keyword evidence="1" id="KW-1185">Reference proteome</keyword>
<evidence type="ECO:0000313" key="2">
    <source>
        <dbReference type="WBParaSite" id="nRc.2.0.1.t21214-RA"/>
    </source>
</evidence>
<name>A0A915J605_ROMCU</name>
<dbReference type="AlphaFoldDB" id="A0A915J605"/>
<evidence type="ECO:0000313" key="1">
    <source>
        <dbReference type="Proteomes" id="UP000887565"/>
    </source>
</evidence>
<organism evidence="1 2">
    <name type="scientific">Romanomermis culicivorax</name>
    <name type="common">Nematode worm</name>
    <dbReference type="NCBI Taxonomy" id="13658"/>
    <lineage>
        <taxon>Eukaryota</taxon>
        <taxon>Metazoa</taxon>
        <taxon>Ecdysozoa</taxon>
        <taxon>Nematoda</taxon>
        <taxon>Enoplea</taxon>
        <taxon>Dorylaimia</taxon>
        <taxon>Mermithida</taxon>
        <taxon>Mermithoidea</taxon>
        <taxon>Mermithidae</taxon>
        <taxon>Romanomermis</taxon>
    </lineage>
</organism>
<sequence>MSISSPRNFEITKITIFGTVLRNECIKLEPKRIRTRASHSLCKRDEEKEDIDEVVICENSDF</sequence>
<dbReference type="Proteomes" id="UP000887565">
    <property type="component" value="Unplaced"/>
</dbReference>
<accession>A0A915J605</accession>